<gene>
    <name evidence="4" type="ORF">Ae201684_018366</name>
</gene>
<dbReference type="EMBL" id="VJMJ01000331">
    <property type="protein sequence ID" value="KAF0722528.1"/>
    <property type="molecule type" value="Genomic_DNA"/>
</dbReference>
<evidence type="ECO:0000313" key="5">
    <source>
        <dbReference type="Proteomes" id="UP000481153"/>
    </source>
</evidence>
<keyword evidence="1" id="KW-0694">RNA-binding</keyword>
<dbReference type="InterPro" id="IPR000504">
    <property type="entry name" value="RRM_dom"/>
</dbReference>
<evidence type="ECO:0000313" key="4">
    <source>
        <dbReference type="EMBL" id="KAF0722528.1"/>
    </source>
</evidence>
<comment type="caution">
    <text evidence="4">The sequence shown here is derived from an EMBL/GenBank/DDBJ whole genome shotgun (WGS) entry which is preliminary data.</text>
</comment>
<dbReference type="Gene3D" id="3.30.70.330">
    <property type="match status" value="1"/>
</dbReference>
<organism evidence="4 5">
    <name type="scientific">Aphanomyces euteiches</name>
    <dbReference type="NCBI Taxonomy" id="100861"/>
    <lineage>
        <taxon>Eukaryota</taxon>
        <taxon>Sar</taxon>
        <taxon>Stramenopiles</taxon>
        <taxon>Oomycota</taxon>
        <taxon>Saprolegniomycetes</taxon>
        <taxon>Saprolegniales</taxon>
        <taxon>Verrucalvaceae</taxon>
        <taxon>Aphanomyces</taxon>
    </lineage>
</organism>
<evidence type="ECO:0000256" key="1">
    <source>
        <dbReference type="PROSITE-ProRule" id="PRU00176"/>
    </source>
</evidence>
<accession>A0A6G0W7P1</accession>
<dbReference type="AlphaFoldDB" id="A0A6G0W7P1"/>
<dbReference type="SUPFAM" id="SSF54928">
    <property type="entry name" value="RNA-binding domain, RBD"/>
    <property type="match status" value="1"/>
</dbReference>
<keyword evidence="5" id="KW-1185">Reference proteome</keyword>
<evidence type="ECO:0000256" key="2">
    <source>
        <dbReference type="SAM" id="MobiDB-lite"/>
    </source>
</evidence>
<feature type="region of interest" description="Disordered" evidence="2">
    <location>
        <begin position="1"/>
        <end position="27"/>
    </location>
</feature>
<dbReference type="InterPro" id="IPR050441">
    <property type="entry name" value="RBM"/>
</dbReference>
<dbReference type="InterPro" id="IPR012677">
    <property type="entry name" value="Nucleotide-bd_a/b_plait_sf"/>
</dbReference>
<feature type="domain" description="RRM" evidence="3">
    <location>
        <begin position="28"/>
        <end position="106"/>
    </location>
</feature>
<dbReference type="VEuPathDB" id="FungiDB:AeMF1_013429"/>
<proteinExistence type="predicted"/>
<feature type="compositionally biased region" description="Basic and acidic residues" evidence="2">
    <location>
        <begin position="128"/>
        <end position="190"/>
    </location>
</feature>
<dbReference type="Pfam" id="PF00076">
    <property type="entry name" value="RRM_1"/>
    <property type="match status" value="1"/>
</dbReference>
<feature type="region of interest" description="Disordered" evidence="2">
    <location>
        <begin position="96"/>
        <end position="190"/>
    </location>
</feature>
<sequence>MSDGDRYREGARSRSRSKSPEAAMNTGNSLYAAGLPLRLGKAEFEEMFSKYGRLISCDLIEDPITKESRGFGFVVFEDKRDAEDALQALHDKEVMGRRIRVEKSKRSKPHAKSPGQYLGPASANSKNRNRDRSRDRRDRSRDRGDRSRDRPRDRDRSRDRRDRDRSRDRDRDSRRDDRSRDRRDRSRDRR</sequence>
<evidence type="ECO:0000259" key="3">
    <source>
        <dbReference type="PROSITE" id="PS50102"/>
    </source>
</evidence>
<dbReference type="InterPro" id="IPR035979">
    <property type="entry name" value="RBD_domain_sf"/>
</dbReference>
<dbReference type="PROSITE" id="PS50102">
    <property type="entry name" value="RRM"/>
    <property type="match status" value="1"/>
</dbReference>
<protein>
    <recommendedName>
        <fullName evidence="3">RRM domain-containing protein</fullName>
    </recommendedName>
</protein>
<dbReference type="GO" id="GO:0003723">
    <property type="term" value="F:RNA binding"/>
    <property type="evidence" value="ECO:0007669"/>
    <property type="project" value="UniProtKB-UniRule"/>
</dbReference>
<dbReference type="CDD" id="cd00590">
    <property type="entry name" value="RRM_SF"/>
    <property type="match status" value="1"/>
</dbReference>
<dbReference type="SMART" id="SM00360">
    <property type="entry name" value="RRM"/>
    <property type="match status" value="1"/>
</dbReference>
<dbReference type="Proteomes" id="UP000481153">
    <property type="component" value="Unassembled WGS sequence"/>
</dbReference>
<feature type="compositionally biased region" description="Basic and acidic residues" evidence="2">
    <location>
        <begin position="1"/>
        <end position="12"/>
    </location>
</feature>
<dbReference type="PANTHER" id="PTHR48034">
    <property type="entry name" value="TRANSFORMER-2 SEX-DETERMINING PROTEIN-RELATED"/>
    <property type="match status" value="1"/>
</dbReference>
<name>A0A6G0W7P1_9STRA</name>
<reference evidence="4 5" key="1">
    <citation type="submission" date="2019-07" db="EMBL/GenBank/DDBJ databases">
        <title>Genomics analysis of Aphanomyces spp. identifies a new class of oomycete effector associated with host adaptation.</title>
        <authorList>
            <person name="Gaulin E."/>
        </authorList>
    </citation>
    <scope>NUCLEOTIDE SEQUENCE [LARGE SCALE GENOMIC DNA]</scope>
    <source>
        <strain evidence="4 5">ATCC 201684</strain>
    </source>
</reference>